<dbReference type="Proteomes" id="UP000004198">
    <property type="component" value="Unassembled WGS sequence"/>
</dbReference>
<dbReference type="PATRIC" id="fig|536227.13.peg.2374"/>
<protein>
    <submittedName>
        <fullName evidence="2">Esterase/lipase-like protein</fullName>
    </submittedName>
</protein>
<proteinExistence type="predicted"/>
<dbReference type="SUPFAM" id="SSF53474">
    <property type="entry name" value="alpha/beta-Hydrolases"/>
    <property type="match status" value="1"/>
</dbReference>
<dbReference type="InterPro" id="IPR029058">
    <property type="entry name" value="AB_hydrolase_fold"/>
</dbReference>
<dbReference type="RefSeq" id="WP_007061114.1">
    <property type="nucleotide sequence ID" value="NZ_ACVI01000032.1"/>
</dbReference>
<dbReference type="KEGG" id="cck:Ccar_11345"/>
<organism evidence="2 3">
    <name type="scientific">Clostridium carboxidivorans P7</name>
    <dbReference type="NCBI Taxonomy" id="536227"/>
    <lineage>
        <taxon>Bacteria</taxon>
        <taxon>Bacillati</taxon>
        <taxon>Bacillota</taxon>
        <taxon>Clostridia</taxon>
        <taxon>Eubacteriales</taxon>
        <taxon>Clostridiaceae</taxon>
        <taxon>Clostridium</taxon>
    </lineage>
</organism>
<gene>
    <name evidence="2" type="ORF">CcarbDRAFT_2229</name>
</gene>
<evidence type="ECO:0000313" key="2">
    <source>
        <dbReference type="EMBL" id="EET87352.1"/>
    </source>
</evidence>
<dbReference type="Pfam" id="PF20434">
    <property type="entry name" value="BD-FAE"/>
    <property type="match status" value="1"/>
</dbReference>
<keyword evidence="3" id="KW-1185">Reference proteome</keyword>
<name>C6PTW2_9CLOT</name>
<dbReference type="EMBL" id="ACVI01000032">
    <property type="protein sequence ID" value="EET87352.1"/>
    <property type="molecule type" value="Genomic_DNA"/>
</dbReference>
<dbReference type="Gene3D" id="3.40.50.1820">
    <property type="entry name" value="alpha/beta hydrolase"/>
    <property type="match status" value="1"/>
</dbReference>
<dbReference type="AlphaFoldDB" id="C6PTW2"/>
<accession>C6PTW2</accession>
<dbReference type="eggNOG" id="COG0657">
    <property type="taxonomic scope" value="Bacteria"/>
</dbReference>
<reference evidence="2 3" key="1">
    <citation type="submission" date="2009-06" db="EMBL/GenBank/DDBJ databases">
        <title>The draft genome of Clostridium carboxidivorans P7.</title>
        <authorList>
            <consortium name="US DOE Joint Genome Institute (JGI-PGF)"/>
            <person name="Lucas S."/>
            <person name="Copeland A."/>
            <person name="Lapidus A."/>
            <person name="Glavina del Rio T."/>
            <person name="Tice H."/>
            <person name="Bruce D."/>
            <person name="Goodwin L."/>
            <person name="Pitluck S."/>
            <person name="Larimer F."/>
            <person name="Land M.L."/>
            <person name="Hauser L."/>
            <person name="Hemme C.L."/>
        </authorList>
    </citation>
    <scope>NUCLEOTIDE SEQUENCE [LARGE SCALE GENOMIC DNA]</scope>
    <source>
        <strain evidence="2 3">P7</strain>
    </source>
</reference>
<dbReference type="InterPro" id="IPR049492">
    <property type="entry name" value="BD-FAE-like_dom"/>
</dbReference>
<comment type="caution">
    <text evidence="2">The sequence shown here is derived from an EMBL/GenBank/DDBJ whole genome shotgun (WGS) entry which is preliminary data.</text>
</comment>
<evidence type="ECO:0000313" key="3">
    <source>
        <dbReference type="Proteomes" id="UP000004198"/>
    </source>
</evidence>
<feature type="domain" description="BD-FAE-like" evidence="1">
    <location>
        <begin position="36"/>
        <end position="159"/>
    </location>
</feature>
<sequence>MLSIEEILKKEIVYKIDNMENVNVKKNMIYKEELLMDLYTPFAHGKSEKLPVVILIHGEAAAINFKESGQYISYGKLIAASGLNAVTFNHKVLSDGFSIKEVIDDIDALVNYLIENADNLNIDKDKIAIWSFSGGVPFGLYEGMHDCSNYIKCNIAYYGFGDLTSVKKLLNFNIQDEDVTKYSPISLIDENSSKIPPLFIARAGLDNSIINESIDKFIMKALKNNLTIDICNHSTGGHAFDLFNDNDRTREIITETLNFLKRNLK</sequence>
<evidence type="ECO:0000259" key="1">
    <source>
        <dbReference type="Pfam" id="PF20434"/>
    </source>
</evidence>
<dbReference type="OrthoDB" id="5902829at2"/>